<organism evidence="2 3">
    <name type="scientific">Ignelater luminosus</name>
    <name type="common">Cucubano</name>
    <name type="synonym">Pyrophorus luminosus</name>
    <dbReference type="NCBI Taxonomy" id="2038154"/>
    <lineage>
        <taxon>Eukaryota</taxon>
        <taxon>Metazoa</taxon>
        <taxon>Ecdysozoa</taxon>
        <taxon>Arthropoda</taxon>
        <taxon>Hexapoda</taxon>
        <taxon>Insecta</taxon>
        <taxon>Pterygota</taxon>
        <taxon>Neoptera</taxon>
        <taxon>Endopterygota</taxon>
        <taxon>Coleoptera</taxon>
        <taxon>Polyphaga</taxon>
        <taxon>Elateriformia</taxon>
        <taxon>Elateroidea</taxon>
        <taxon>Elateridae</taxon>
        <taxon>Agrypninae</taxon>
        <taxon>Pyrophorini</taxon>
        <taxon>Ignelater</taxon>
    </lineage>
</organism>
<gene>
    <name evidence="2" type="ORF">ILUMI_03505</name>
</gene>
<comment type="caution">
    <text evidence="2">The sequence shown here is derived from an EMBL/GenBank/DDBJ whole genome shotgun (WGS) entry which is preliminary data.</text>
</comment>
<proteinExistence type="predicted"/>
<dbReference type="OrthoDB" id="6437616at2759"/>
<feature type="region of interest" description="Disordered" evidence="1">
    <location>
        <begin position="1"/>
        <end position="36"/>
    </location>
</feature>
<protein>
    <submittedName>
        <fullName evidence="2">Uncharacterized protein</fullName>
    </submittedName>
</protein>
<accession>A0A8K0DEI3</accession>
<sequence>MKENNLTEEKQIQQTAYNEELLELESTGTSKNNVDVDGHSVLDKNIQALDAADQLSGVSVAILQEDSDKKAEEALENAELHTKYVYVGPCLESHENSSEHKKSLLVWLTRKENKSVIDKELQEQLKNDTEYYHNVLKRVVAIAKCL</sequence>
<dbReference type="Proteomes" id="UP000801492">
    <property type="component" value="Unassembled WGS sequence"/>
</dbReference>
<evidence type="ECO:0000256" key="1">
    <source>
        <dbReference type="SAM" id="MobiDB-lite"/>
    </source>
</evidence>
<evidence type="ECO:0000313" key="3">
    <source>
        <dbReference type="Proteomes" id="UP000801492"/>
    </source>
</evidence>
<feature type="compositionally biased region" description="Basic and acidic residues" evidence="1">
    <location>
        <begin position="1"/>
        <end position="11"/>
    </location>
</feature>
<name>A0A8K0DEI3_IGNLU</name>
<keyword evidence="3" id="KW-1185">Reference proteome</keyword>
<dbReference type="AlphaFoldDB" id="A0A8K0DEI3"/>
<evidence type="ECO:0000313" key="2">
    <source>
        <dbReference type="EMBL" id="KAF2902681.1"/>
    </source>
</evidence>
<dbReference type="EMBL" id="VTPC01001219">
    <property type="protein sequence ID" value="KAF2902681.1"/>
    <property type="molecule type" value="Genomic_DNA"/>
</dbReference>
<reference evidence="2" key="1">
    <citation type="submission" date="2019-08" db="EMBL/GenBank/DDBJ databases">
        <title>The genome of the North American firefly Photinus pyralis.</title>
        <authorList>
            <consortium name="Photinus pyralis genome working group"/>
            <person name="Fallon T.R."/>
            <person name="Sander Lower S.E."/>
            <person name="Weng J.-K."/>
        </authorList>
    </citation>
    <scope>NUCLEOTIDE SEQUENCE</scope>
    <source>
        <strain evidence="2">TRF0915ILg1</strain>
        <tissue evidence="2">Whole body</tissue>
    </source>
</reference>